<protein>
    <submittedName>
        <fullName evidence="1">Uncharacterized protein</fullName>
    </submittedName>
</protein>
<evidence type="ECO:0000313" key="2">
    <source>
        <dbReference type="Proteomes" id="UP001732700"/>
    </source>
</evidence>
<sequence>MCPLRPGSSRATNMSRIHPSDRRAGHGDDARRATSDHQQPAVCTVWKRSSMGFQGTDGSSIYNAAGRLAFRVDNYTPAARKPSPASFCSWTAVVPLSCPSGLRYDHRFSARRSQHHL</sequence>
<reference evidence="1" key="1">
    <citation type="submission" date="2021-05" db="EMBL/GenBank/DDBJ databases">
        <authorList>
            <person name="Scholz U."/>
            <person name="Mascher M."/>
            <person name="Fiebig A."/>
        </authorList>
    </citation>
    <scope>NUCLEOTIDE SEQUENCE [LARGE SCALE GENOMIC DNA]</scope>
</reference>
<dbReference type="Proteomes" id="UP001732700">
    <property type="component" value="Chromosome 5C"/>
</dbReference>
<reference evidence="1" key="2">
    <citation type="submission" date="2025-09" db="UniProtKB">
        <authorList>
            <consortium name="EnsemblPlants"/>
        </authorList>
    </citation>
    <scope>IDENTIFICATION</scope>
</reference>
<accession>A0ACD5XYI0</accession>
<name>A0ACD5XYI0_AVESA</name>
<keyword evidence="2" id="KW-1185">Reference proteome</keyword>
<organism evidence="1 2">
    <name type="scientific">Avena sativa</name>
    <name type="common">Oat</name>
    <dbReference type="NCBI Taxonomy" id="4498"/>
    <lineage>
        <taxon>Eukaryota</taxon>
        <taxon>Viridiplantae</taxon>
        <taxon>Streptophyta</taxon>
        <taxon>Embryophyta</taxon>
        <taxon>Tracheophyta</taxon>
        <taxon>Spermatophyta</taxon>
        <taxon>Magnoliopsida</taxon>
        <taxon>Liliopsida</taxon>
        <taxon>Poales</taxon>
        <taxon>Poaceae</taxon>
        <taxon>BOP clade</taxon>
        <taxon>Pooideae</taxon>
        <taxon>Poodae</taxon>
        <taxon>Poeae</taxon>
        <taxon>Poeae Chloroplast Group 1 (Aveneae type)</taxon>
        <taxon>Aveninae</taxon>
        <taxon>Avena</taxon>
    </lineage>
</organism>
<evidence type="ECO:0000313" key="1">
    <source>
        <dbReference type="EnsemblPlants" id="AVESA.00010b.r2.5CG0902000.1.CDS.1"/>
    </source>
</evidence>
<proteinExistence type="predicted"/>
<dbReference type="EnsemblPlants" id="AVESA.00010b.r2.5CG0902000.1">
    <property type="protein sequence ID" value="AVESA.00010b.r2.5CG0902000.1.CDS.1"/>
    <property type="gene ID" value="AVESA.00010b.r2.5CG0902000"/>
</dbReference>